<keyword evidence="1" id="KW-0808">Transferase</keyword>
<dbReference type="AlphaFoldDB" id="A0AAE4Z9D4"/>
<organism evidence="1 2">
    <name type="scientific">Candidatus Kutchimonas denitrificans</name>
    <dbReference type="NCBI Taxonomy" id="3056748"/>
    <lineage>
        <taxon>Bacteria</taxon>
        <taxon>Pseudomonadati</taxon>
        <taxon>Gemmatimonadota</taxon>
        <taxon>Gemmatimonadia</taxon>
        <taxon>Candidatus Palauibacterales</taxon>
        <taxon>Candidatus Palauibacteraceae</taxon>
        <taxon>Candidatus Kutchimonas</taxon>
    </lineage>
</organism>
<accession>A0AAE4Z9D4</accession>
<dbReference type="EMBL" id="JAACAK010000046">
    <property type="protein sequence ID" value="NIR74571.1"/>
    <property type="molecule type" value="Genomic_DNA"/>
</dbReference>
<dbReference type="Pfam" id="PF08843">
    <property type="entry name" value="AbiEii"/>
    <property type="match status" value="1"/>
</dbReference>
<proteinExistence type="predicted"/>
<protein>
    <submittedName>
        <fullName evidence="1">Nucleotidyl transferase AbiEii/AbiGii toxin family protein</fullName>
    </submittedName>
</protein>
<evidence type="ECO:0000313" key="2">
    <source>
        <dbReference type="Proteomes" id="UP000702544"/>
    </source>
</evidence>
<gene>
    <name evidence="1" type="ORF">GWO12_05600</name>
</gene>
<evidence type="ECO:0000313" key="1">
    <source>
        <dbReference type="EMBL" id="NIR74571.1"/>
    </source>
</evidence>
<dbReference type="Proteomes" id="UP000702544">
    <property type="component" value="Unassembled WGS sequence"/>
</dbReference>
<sequence length="278" mass="30490">MADWGAAVPLTEFQRRLLAELAASAAADERYLAGGAALHFSLNSTRYSDDLDFFHDSVARVGKAFEADRARLEGVGYEVEVGSSLPGFVRAVVSRGAEATRVDWAHESAWRFMPLVRDPLGGLLLHPVDLAVNKVLVLAGRDEARDFVDILFVHRHVLPLAGLCWAAAGKDPGFTPLSLLELLKRRGRHRPQEIEKLNLAEPFDLVEAKQDWLQALASAEAFARERPPEELGCLYYSEAEDRFMLPEPGVSLEAQGLKPHFGSPGGVIPQVVAEEEGD</sequence>
<dbReference type="InterPro" id="IPR014942">
    <property type="entry name" value="AbiEii"/>
</dbReference>
<dbReference type="Gene3D" id="3.10.450.620">
    <property type="entry name" value="JHP933, nucleotidyltransferase-like core domain"/>
    <property type="match status" value="1"/>
</dbReference>
<name>A0AAE4Z9D4_9BACT</name>
<dbReference type="GO" id="GO:0016740">
    <property type="term" value="F:transferase activity"/>
    <property type="evidence" value="ECO:0007669"/>
    <property type="project" value="UniProtKB-KW"/>
</dbReference>
<comment type="caution">
    <text evidence="1">The sequence shown here is derived from an EMBL/GenBank/DDBJ whole genome shotgun (WGS) entry which is preliminary data.</text>
</comment>
<reference evidence="1 2" key="1">
    <citation type="submission" date="2020-01" db="EMBL/GenBank/DDBJ databases">
        <title>Genomes assembled from Gulf of Kutch pelagic sediment metagenomes.</title>
        <authorList>
            <person name="Chandrashekar M."/>
            <person name="Mahajan M.S."/>
            <person name="Dave K.J."/>
            <person name="Vatsa P."/>
            <person name="Nathani N.M."/>
        </authorList>
    </citation>
    <scope>NUCLEOTIDE SEQUENCE [LARGE SCALE GENOMIC DNA]</scope>
    <source>
        <strain evidence="1">KS3-K002</strain>
    </source>
</reference>